<keyword evidence="1" id="KW-0378">Hydrolase</keyword>
<evidence type="ECO:0000313" key="3">
    <source>
        <dbReference type="EMBL" id="KAK9076079.1"/>
    </source>
</evidence>
<comment type="similarity">
    <text evidence="2">Belongs to the AB hydrolase superfamily. Epoxide hydrolase family.</text>
</comment>
<reference evidence="3 4" key="1">
    <citation type="submission" date="2024-04" db="EMBL/GenBank/DDBJ databases">
        <title>The reference genome of an endangered Asteraceae, Deinandra increscens subsp. villosa, native to the Central Coast of California.</title>
        <authorList>
            <person name="Guilliams M."/>
            <person name="Hasenstab-Lehman K."/>
            <person name="Meyer R."/>
            <person name="Mcevoy S."/>
        </authorList>
    </citation>
    <scope>NUCLEOTIDE SEQUENCE [LARGE SCALE GENOMIC DNA]</scope>
    <source>
        <tissue evidence="3">Leaf</tissue>
    </source>
</reference>
<dbReference type="Gene3D" id="3.40.50.1820">
    <property type="entry name" value="alpha/beta hydrolase"/>
    <property type="match status" value="1"/>
</dbReference>
<dbReference type="Proteomes" id="UP001408789">
    <property type="component" value="Unassembled WGS sequence"/>
</dbReference>
<sequence length="144" mass="16550">MNDSGSESRPFYFPKGKGFHHSPDDAIVSLPPWLFEDDVEYFASKLEKAGIFGGLNYYRALRLNWELSASWSGAKVIVPTKFITADEDLMYHMSGMKDYIDGGRFKKDVPLLEEVVVMKGVAHFINQERPDEINKHILEFIQKF</sequence>
<gene>
    <name evidence="3" type="ORF">SSX86_004412</name>
</gene>
<proteinExistence type="inferred from homology"/>
<evidence type="ECO:0000256" key="2">
    <source>
        <dbReference type="ARBA" id="ARBA00038334"/>
    </source>
</evidence>
<dbReference type="AlphaFoldDB" id="A0AAP0H7L2"/>
<dbReference type="GO" id="GO:0016787">
    <property type="term" value="F:hydrolase activity"/>
    <property type="evidence" value="ECO:0007669"/>
    <property type="project" value="UniProtKB-KW"/>
</dbReference>
<keyword evidence="4" id="KW-1185">Reference proteome</keyword>
<evidence type="ECO:0008006" key="5">
    <source>
        <dbReference type="Google" id="ProtNLM"/>
    </source>
</evidence>
<dbReference type="EMBL" id="JBCNJP010000007">
    <property type="protein sequence ID" value="KAK9076079.1"/>
    <property type="molecule type" value="Genomic_DNA"/>
</dbReference>
<dbReference type="InterPro" id="IPR000639">
    <property type="entry name" value="Epox_hydrolase-like"/>
</dbReference>
<dbReference type="SUPFAM" id="SSF53474">
    <property type="entry name" value="alpha/beta-Hydrolases"/>
    <property type="match status" value="1"/>
</dbReference>
<evidence type="ECO:0000256" key="1">
    <source>
        <dbReference type="ARBA" id="ARBA00022801"/>
    </source>
</evidence>
<comment type="caution">
    <text evidence="3">The sequence shown here is derived from an EMBL/GenBank/DDBJ whole genome shotgun (WGS) entry which is preliminary data.</text>
</comment>
<accession>A0AAP0H7L2</accession>
<organism evidence="3 4">
    <name type="scientific">Deinandra increscens subsp. villosa</name>
    <dbReference type="NCBI Taxonomy" id="3103831"/>
    <lineage>
        <taxon>Eukaryota</taxon>
        <taxon>Viridiplantae</taxon>
        <taxon>Streptophyta</taxon>
        <taxon>Embryophyta</taxon>
        <taxon>Tracheophyta</taxon>
        <taxon>Spermatophyta</taxon>
        <taxon>Magnoliopsida</taxon>
        <taxon>eudicotyledons</taxon>
        <taxon>Gunneridae</taxon>
        <taxon>Pentapetalae</taxon>
        <taxon>asterids</taxon>
        <taxon>campanulids</taxon>
        <taxon>Asterales</taxon>
        <taxon>Asteraceae</taxon>
        <taxon>Asteroideae</taxon>
        <taxon>Heliantheae alliance</taxon>
        <taxon>Madieae</taxon>
        <taxon>Madiinae</taxon>
        <taxon>Deinandra</taxon>
    </lineage>
</organism>
<evidence type="ECO:0000313" key="4">
    <source>
        <dbReference type="Proteomes" id="UP001408789"/>
    </source>
</evidence>
<protein>
    <recommendedName>
        <fullName evidence="5">Epoxide hydrolase</fullName>
    </recommendedName>
</protein>
<dbReference type="PRINTS" id="PR00412">
    <property type="entry name" value="EPOXHYDRLASE"/>
</dbReference>
<dbReference type="PANTHER" id="PTHR43329">
    <property type="entry name" value="EPOXIDE HYDROLASE"/>
    <property type="match status" value="1"/>
</dbReference>
<name>A0AAP0H7L2_9ASTR</name>
<dbReference type="InterPro" id="IPR029058">
    <property type="entry name" value="AB_hydrolase_fold"/>
</dbReference>